<name>A0AAE7SQM1_9CAUD</name>
<protein>
    <submittedName>
        <fullName evidence="2">Uncharacterized protein</fullName>
    </submittedName>
</protein>
<proteinExistence type="predicted"/>
<keyword evidence="1" id="KW-1133">Transmembrane helix</keyword>
<reference evidence="2" key="1">
    <citation type="submission" date="2021-06" db="EMBL/GenBank/DDBJ databases">
        <authorList>
            <person name="Nair S."/>
        </authorList>
    </citation>
    <scope>NUCLEOTIDE SEQUENCE</scope>
</reference>
<keyword evidence="3" id="KW-1185">Reference proteome</keyword>
<evidence type="ECO:0000256" key="1">
    <source>
        <dbReference type="SAM" id="Phobius"/>
    </source>
</evidence>
<evidence type="ECO:0000313" key="2">
    <source>
        <dbReference type="EMBL" id="QXP44058.1"/>
    </source>
</evidence>
<dbReference type="Proteomes" id="UP000827160">
    <property type="component" value="Segment"/>
</dbReference>
<sequence>MEQVDSAVSYITAGAALVFSFMVEASPAIMAVGGLVLLALRLFVDGRKAWREITRKE</sequence>
<accession>A0AAE7SQM1</accession>
<dbReference type="EMBL" id="MZ462995">
    <property type="protein sequence ID" value="QXP44058.1"/>
    <property type="molecule type" value="Genomic_DNA"/>
</dbReference>
<feature type="transmembrane region" description="Helical" evidence="1">
    <location>
        <begin position="25"/>
        <end position="44"/>
    </location>
</feature>
<evidence type="ECO:0000313" key="3">
    <source>
        <dbReference type="Proteomes" id="UP000827160"/>
    </source>
</evidence>
<organism evidence="2 3">
    <name type="scientific">Stappia phage SI01</name>
    <dbReference type="NCBI Taxonomy" id="2847766"/>
    <lineage>
        <taxon>Viruses</taxon>
        <taxon>Duplodnaviria</taxon>
        <taxon>Heunggongvirae</taxon>
        <taxon>Uroviricota</taxon>
        <taxon>Caudoviricetes</taxon>
        <taxon>Autographivirales</taxon>
        <taxon>Dunnvirinae</taxon>
        <taxon>Songlingvirus</taxon>
        <taxon>Songlingvirus SI01</taxon>
    </lineage>
</organism>
<keyword evidence="1" id="KW-0472">Membrane</keyword>
<keyword evidence="1" id="KW-0812">Transmembrane</keyword>